<comment type="caution">
    <text evidence="1">The sequence shown here is derived from an EMBL/GenBank/DDBJ whole genome shotgun (WGS) entry which is preliminary data.</text>
</comment>
<accession>A0A0F9IQ75</accession>
<dbReference type="AlphaFoldDB" id="A0A0F9IQ75"/>
<reference evidence="1" key="1">
    <citation type="journal article" date="2015" name="Nature">
        <title>Complex archaea that bridge the gap between prokaryotes and eukaryotes.</title>
        <authorList>
            <person name="Spang A."/>
            <person name="Saw J.H."/>
            <person name="Jorgensen S.L."/>
            <person name="Zaremba-Niedzwiedzka K."/>
            <person name="Martijn J."/>
            <person name="Lind A.E."/>
            <person name="van Eijk R."/>
            <person name="Schleper C."/>
            <person name="Guy L."/>
            <person name="Ettema T.J."/>
        </authorList>
    </citation>
    <scope>NUCLEOTIDE SEQUENCE</scope>
</reference>
<sequence>CDTINKICEKYEHPKTSPCGVLILSTSDCVCEEKH</sequence>
<dbReference type="EMBL" id="LAZR01018566">
    <property type="protein sequence ID" value="KKL95900.1"/>
    <property type="molecule type" value="Genomic_DNA"/>
</dbReference>
<gene>
    <name evidence="1" type="ORF">LCGC14_1849970</name>
</gene>
<name>A0A0F9IQ75_9ZZZZ</name>
<protein>
    <submittedName>
        <fullName evidence="1">Uncharacterized protein</fullName>
    </submittedName>
</protein>
<organism evidence="1">
    <name type="scientific">marine sediment metagenome</name>
    <dbReference type="NCBI Taxonomy" id="412755"/>
    <lineage>
        <taxon>unclassified sequences</taxon>
        <taxon>metagenomes</taxon>
        <taxon>ecological metagenomes</taxon>
    </lineage>
</organism>
<proteinExistence type="predicted"/>
<evidence type="ECO:0000313" key="1">
    <source>
        <dbReference type="EMBL" id="KKL95900.1"/>
    </source>
</evidence>
<feature type="non-terminal residue" evidence="1">
    <location>
        <position position="1"/>
    </location>
</feature>